<evidence type="ECO:0000313" key="1">
    <source>
        <dbReference type="EMBL" id="PCH38798.1"/>
    </source>
</evidence>
<dbReference type="InterPro" id="IPR038718">
    <property type="entry name" value="SNF2-like_sf"/>
</dbReference>
<dbReference type="OMA" id="MRCAING"/>
<dbReference type="Gene3D" id="3.40.50.10810">
    <property type="entry name" value="Tandem AAA-ATPase domain"/>
    <property type="match status" value="1"/>
</dbReference>
<dbReference type="InterPro" id="IPR027417">
    <property type="entry name" value="P-loop_NTPase"/>
</dbReference>
<accession>A0A2H3JM47</accession>
<evidence type="ECO:0008006" key="3">
    <source>
        <dbReference type="Google" id="ProtNLM"/>
    </source>
</evidence>
<keyword evidence="2" id="KW-1185">Reference proteome</keyword>
<evidence type="ECO:0000313" key="2">
    <source>
        <dbReference type="Proteomes" id="UP000218811"/>
    </source>
</evidence>
<name>A0A2H3JM47_WOLCO</name>
<dbReference type="Proteomes" id="UP000218811">
    <property type="component" value="Unassembled WGS sequence"/>
</dbReference>
<organism evidence="1 2">
    <name type="scientific">Wolfiporia cocos (strain MD-104)</name>
    <name type="common">Brown rot fungus</name>
    <dbReference type="NCBI Taxonomy" id="742152"/>
    <lineage>
        <taxon>Eukaryota</taxon>
        <taxon>Fungi</taxon>
        <taxon>Dikarya</taxon>
        <taxon>Basidiomycota</taxon>
        <taxon>Agaricomycotina</taxon>
        <taxon>Agaricomycetes</taxon>
        <taxon>Polyporales</taxon>
        <taxon>Phaeolaceae</taxon>
        <taxon>Wolfiporia</taxon>
    </lineage>
</organism>
<dbReference type="STRING" id="742152.A0A2H3JM47"/>
<sequence length="202" mass="22701">WESGVEEYSGLSLEDVKKALGLPDGQFPCFNSKEDPLGHDPWTPEGLEALKADTALPLNPRWHQYIGVLKMMRCAINGDPVLLMDKVGVGKTMQAVMFIALRVYYREYFTQHGKFPGMFGKFDQQAVKSDAAEIFDLQNPYRPVLKNHRRNVKDSTIYGHTFGAAFFDEIHAARTVSRLFVSFAEVRSSCQAGFMVGMTVTP</sequence>
<gene>
    <name evidence="1" type="ORF">WOLCODRAFT_59536</name>
</gene>
<proteinExistence type="predicted"/>
<feature type="non-terminal residue" evidence="1">
    <location>
        <position position="1"/>
    </location>
</feature>
<reference evidence="1 2" key="1">
    <citation type="journal article" date="2012" name="Science">
        <title>The Paleozoic origin of enzymatic lignin decomposition reconstructed from 31 fungal genomes.</title>
        <authorList>
            <person name="Floudas D."/>
            <person name="Binder M."/>
            <person name="Riley R."/>
            <person name="Barry K."/>
            <person name="Blanchette R.A."/>
            <person name="Henrissat B."/>
            <person name="Martinez A.T."/>
            <person name="Otillar R."/>
            <person name="Spatafora J.W."/>
            <person name="Yadav J.S."/>
            <person name="Aerts A."/>
            <person name="Benoit I."/>
            <person name="Boyd A."/>
            <person name="Carlson A."/>
            <person name="Copeland A."/>
            <person name="Coutinho P.M."/>
            <person name="de Vries R.P."/>
            <person name="Ferreira P."/>
            <person name="Findley K."/>
            <person name="Foster B."/>
            <person name="Gaskell J."/>
            <person name="Glotzer D."/>
            <person name="Gorecki P."/>
            <person name="Heitman J."/>
            <person name="Hesse C."/>
            <person name="Hori C."/>
            <person name="Igarashi K."/>
            <person name="Jurgens J.A."/>
            <person name="Kallen N."/>
            <person name="Kersten P."/>
            <person name="Kohler A."/>
            <person name="Kuees U."/>
            <person name="Kumar T.K.A."/>
            <person name="Kuo A."/>
            <person name="LaButti K."/>
            <person name="Larrondo L.F."/>
            <person name="Lindquist E."/>
            <person name="Ling A."/>
            <person name="Lombard V."/>
            <person name="Lucas S."/>
            <person name="Lundell T."/>
            <person name="Martin R."/>
            <person name="McLaughlin D.J."/>
            <person name="Morgenstern I."/>
            <person name="Morin E."/>
            <person name="Murat C."/>
            <person name="Nagy L.G."/>
            <person name="Nolan M."/>
            <person name="Ohm R.A."/>
            <person name="Patyshakuliyeva A."/>
            <person name="Rokas A."/>
            <person name="Ruiz-Duenas F.J."/>
            <person name="Sabat G."/>
            <person name="Salamov A."/>
            <person name="Samejima M."/>
            <person name="Schmutz J."/>
            <person name="Slot J.C."/>
            <person name="St John F."/>
            <person name="Stenlid J."/>
            <person name="Sun H."/>
            <person name="Sun S."/>
            <person name="Syed K."/>
            <person name="Tsang A."/>
            <person name="Wiebenga A."/>
            <person name="Young D."/>
            <person name="Pisabarro A."/>
            <person name="Eastwood D.C."/>
            <person name="Martin F."/>
            <person name="Cullen D."/>
            <person name="Grigoriev I.V."/>
            <person name="Hibbett D.S."/>
        </authorList>
    </citation>
    <scope>NUCLEOTIDE SEQUENCE [LARGE SCALE GENOMIC DNA]</scope>
    <source>
        <strain evidence="1 2">MD-104</strain>
    </source>
</reference>
<feature type="non-terminal residue" evidence="1">
    <location>
        <position position="202"/>
    </location>
</feature>
<protein>
    <recommendedName>
        <fullName evidence="3">SNF2 N-terminal domain-containing protein</fullName>
    </recommendedName>
</protein>
<dbReference type="SUPFAM" id="SSF52540">
    <property type="entry name" value="P-loop containing nucleoside triphosphate hydrolases"/>
    <property type="match status" value="1"/>
</dbReference>
<dbReference type="AlphaFoldDB" id="A0A2H3JM47"/>
<dbReference type="EMBL" id="KB467943">
    <property type="protein sequence ID" value="PCH38798.1"/>
    <property type="molecule type" value="Genomic_DNA"/>
</dbReference>
<dbReference type="OrthoDB" id="2757769at2759"/>